<evidence type="ECO:0000256" key="3">
    <source>
        <dbReference type="ARBA" id="ARBA00023125"/>
    </source>
</evidence>
<reference evidence="6 7" key="1">
    <citation type="submission" date="2013-11" db="EMBL/GenBank/DDBJ databases">
        <title>Metagenomic analysis of a methanogenic consortium involved in long chain n-alkane degradation.</title>
        <authorList>
            <person name="Davidova I.A."/>
            <person name="Callaghan A.V."/>
            <person name="Wawrik B."/>
            <person name="Pruitt S."/>
            <person name="Marks C."/>
            <person name="Duncan K.E."/>
            <person name="Suflita J.M."/>
        </authorList>
    </citation>
    <scope>NUCLEOTIDE SEQUENCE [LARGE SCALE GENOMIC DNA]</scope>
    <source>
        <strain evidence="6 7">SPR</strain>
    </source>
</reference>
<dbReference type="PRINTS" id="PR00039">
    <property type="entry name" value="HTHLYSR"/>
</dbReference>
<dbReference type="Gene3D" id="3.40.190.290">
    <property type="match status" value="1"/>
</dbReference>
<dbReference type="STRING" id="1429043.X474_20845"/>
<organism evidence="6 7">
    <name type="scientific">Dethiosulfatarculus sandiegensis</name>
    <dbReference type="NCBI Taxonomy" id="1429043"/>
    <lineage>
        <taxon>Bacteria</taxon>
        <taxon>Pseudomonadati</taxon>
        <taxon>Thermodesulfobacteriota</taxon>
        <taxon>Desulfarculia</taxon>
        <taxon>Desulfarculales</taxon>
        <taxon>Desulfarculaceae</taxon>
        <taxon>Dethiosulfatarculus</taxon>
    </lineage>
</organism>
<evidence type="ECO:0000256" key="2">
    <source>
        <dbReference type="ARBA" id="ARBA00023015"/>
    </source>
</evidence>
<accession>A0A0D2HNR0</accession>
<dbReference type="SUPFAM" id="SSF53850">
    <property type="entry name" value="Periplasmic binding protein-like II"/>
    <property type="match status" value="1"/>
</dbReference>
<dbReference type="PANTHER" id="PTHR30126:SF100">
    <property type="entry name" value="LYSR-FAMILY TRANSCRIPTIONAL REGULATOR"/>
    <property type="match status" value="1"/>
</dbReference>
<keyword evidence="2" id="KW-0805">Transcription regulation</keyword>
<evidence type="ECO:0000313" key="6">
    <source>
        <dbReference type="EMBL" id="KIX12213.1"/>
    </source>
</evidence>
<evidence type="ECO:0000313" key="7">
    <source>
        <dbReference type="Proteomes" id="UP000032233"/>
    </source>
</evidence>
<dbReference type="Gene3D" id="1.10.10.10">
    <property type="entry name" value="Winged helix-like DNA-binding domain superfamily/Winged helix DNA-binding domain"/>
    <property type="match status" value="1"/>
</dbReference>
<evidence type="ECO:0000259" key="5">
    <source>
        <dbReference type="PROSITE" id="PS50931"/>
    </source>
</evidence>
<dbReference type="CDD" id="cd05466">
    <property type="entry name" value="PBP2_LTTR_substrate"/>
    <property type="match status" value="1"/>
</dbReference>
<dbReference type="PANTHER" id="PTHR30126">
    <property type="entry name" value="HTH-TYPE TRANSCRIPTIONAL REGULATOR"/>
    <property type="match status" value="1"/>
</dbReference>
<dbReference type="PROSITE" id="PS50931">
    <property type="entry name" value="HTH_LYSR"/>
    <property type="match status" value="1"/>
</dbReference>
<dbReference type="InterPro" id="IPR005119">
    <property type="entry name" value="LysR_subst-bd"/>
</dbReference>
<proteinExistence type="inferred from homology"/>
<dbReference type="RefSeq" id="WP_044351035.1">
    <property type="nucleotide sequence ID" value="NZ_AZAC01000034.1"/>
</dbReference>
<feature type="domain" description="HTH lysR-type" evidence="5">
    <location>
        <begin position="1"/>
        <end position="58"/>
    </location>
</feature>
<dbReference type="FunCoup" id="A0A0D2HNR0">
    <property type="interactions" value="46"/>
</dbReference>
<dbReference type="GO" id="GO:0003700">
    <property type="term" value="F:DNA-binding transcription factor activity"/>
    <property type="evidence" value="ECO:0007669"/>
    <property type="project" value="InterPro"/>
</dbReference>
<comment type="caution">
    <text evidence="6">The sequence shown here is derived from an EMBL/GenBank/DDBJ whole genome shotgun (WGS) entry which is preliminary data.</text>
</comment>
<dbReference type="InParanoid" id="A0A0D2HNR0"/>
<gene>
    <name evidence="6" type="ORF">X474_20845</name>
</gene>
<dbReference type="InterPro" id="IPR000847">
    <property type="entry name" value="LysR_HTH_N"/>
</dbReference>
<dbReference type="EMBL" id="AZAC01000034">
    <property type="protein sequence ID" value="KIX12213.1"/>
    <property type="molecule type" value="Genomic_DNA"/>
</dbReference>
<keyword evidence="7" id="KW-1185">Reference proteome</keyword>
<dbReference type="OrthoDB" id="5317428at2"/>
<protein>
    <submittedName>
        <fullName evidence="6">LysR family transcriptional regulator</fullName>
    </submittedName>
</protein>
<evidence type="ECO:0000256" key="1">
    <source>
        <dbReference type="ARBA" id="ARBA00009437"/>
    </source>
</evidence>
<keyword evidence="4" id="KW-0804">Transcription</keyword>
<comment type="similarity">
    <text evidence="1">Belongs to the LysR transcriptional regulatory family.</text>
</comment>
<dbReference type="Pfam" id="PF03466">
    <property type="entry name" value="LysR_substrate"/>
    <property type="match status" value="1"/>
</dbReference>
<dbReference type="GO" id="GO:0000976">
    <property type="term" value="F:transcription cis-regulatory region binding"/>
    <property type="evidence" value="ECO:0007669"/>
    <property type="project" value="TreeGrafter"/>
</dbReference>
<dbReference type="SUPFAM" id="SSF46785">
    <property type="entry name" value="Winged helix' DNA-binding domain"/>
    <property type="match status" value="1"/>
</dbReference>
<sequence length="294" mass="32804">MEIRNLKTFATVCEVQSFQKASQILNYAQSTVSTQIQALEQELGARLFDRLGRRILITEAGEKLLDYARKLLDLEQEAYAALSDESELKGSLVIRVPESLVTNRLGPVIARFHKAHPKVRLEFITCAVMSLKRDLRKGFVDLAFLITNTIVTKDLKVQALAMEPLVLVAGPGHPLAQTKGISLKQLKGLPLVLTKVDCSYRYFLEEPLRKTPGPECPVLEMQSIAGAKKCLAQDVGLSLMPLASVSAELKTGELVQLDWELGTLETAVLMIWHQEKWLSPALKSFMEMCRQEIT</sequence>
<dbReference type="AlphaFoldDB" id="A0A0D2HNR0"/>
<dbReference type="Proteomes" id="UP000032233">
    <property type="component" value="Unassembled WGS sequence"/>
</dbReference>
<evidence type="ECO:0000256" key="4">
    <source>
        <dbReference type="ARBA" id="ARBA00023163"/>
    </source>
</evidence>
<dbReference type="InterPro" id="IPR036388">
    <property type="entry name" value="WH-like_DNA-bd_sf"/>
</dbReference>
<name>A0A0D2HNR0_9BACT</name>
<dbReference type="Pfam" id="PF00126">
    <property type="entry name" value="HTH_1"/>
    <property type="match status" value="1"/>
</dbReference>
<keyword evidence="3" id="KW-0238">DNA-binding</keyword>
<dbReference type="FunFam" id="1.10.10.10:FF:000001">
    <property type="entry name" value="LysR family transcriptional regulator"/>
    <property type="match status" value="1"/>
</dbReference>
<dbReference type="InterPro" id="IPR036390">
    <property type="entry name" value="WH_DNA-bd_sf"/>
</dbReference>